<proteinExistence type="predicted"/>
<dbReference type="RefSeq" id="WP_166143752.1">
    <property type="nucleotide sequence ID" value="NZ_JAANYN010000002.1"/>
</dbReference>
<keyword evidence="2" id="KW-1185">Reference proteome</keyword>
<evidence type="ECO:0000313" key="2">
    <source>
        <dbReference type="Proteomes" id="UP000649799"/>
    </source>
</evidence>
<gene>
    <name evidence="1" type="ORF">G9Q97_04935</name>
</gene>
<protein>
    <submittedName>
        <fullName evidence="1">Uncharacterized protein</fullName>
    </submittedName>
</protein>
<dbReference type="EMBL" id="JAANYN010000002">
    <property type="protein sequence ID" value="NHE56157.1"/>
    <property type="molecule type" value="Genomic_DNA"/>
</dbReference>
<accession>A0ABX0H3U4</accession>
<reference evidence="1 2" key="1">
    <citation type="submission" date="2020-03" db="EMBL/GenBank/DDBJ databases">
        <title>Cyclobacterium plantarum sp. nov., a marine bacterium isolated from a coastal-marine wetland.</title>
        <authorList>
            <person name="Sanchez-Porro C."/>
            <person name="Ventosa A."/>
            <person name="Amoozegar M."/>
        </authorList>
    </citation>
    <scope>NUCLEOTIDE SEQUENCE [LARGE SCALE GENOMIC DNA]</scope>
    <source>
        <strain evidence="1 2">GBPx2</strain>
    </source>
</reference>
<name>A0ABX0H3U4_9BACT</name>
<dbReference type="Proteomes" id="UP000649799">
    <property type="component" value="Unassembled WGS sequence"/>
</dbReference>
<dbReference type="InterPro" id="IPR040807">
    <property type="entry name" value="DUF5522"/>
</dbReference>
<sequence>MGSKNRIPPAHLLQEGIHYYYEGPFMVFTREYHLLRGYCCNNACRNCPYREIKKEKE</sequence>
<comment type="caution">
    <text evidence="1">The sequence shown here is derived from an EMBL/GenBank/DDBJ whole genome shotgun (WGS) entry which is preliminary data.</text>
</comment>
<dbReference type="Pfam" id="PF17653">
    <property type="entry name" value="DUF5522"/>
    <property type="match status" value="1"/>
</dbReference>
<organism evidence="1 2">
    <name type="scientific">Cyclobacterium plantarum</name>
    <dbReference type="NCBI Taxonomy" id="2716263"/>
    <lineage>
        <taxon>Bacteria</taxon>
        <taxon>Pseudomonadati</taxon>
        <taxon>Bacteroidota</taxon>
        <taxon>Cytophagia</taxon>
        <taxon>Cytophagales</taxon>
        <taxon>Cyclobacteriaceae</taxon>
        <taxon>Cyclobacterium</taxon>
    </lineage>
</organism>
<evidence type="ECO:0000313" key="1">
    <source>
        <dbReference type="EMBL" id="NHE56157.1"/>
    </source>
</evidence>